<organism evidence="1 3">
    <name type="scientific">Sphingomonas koreensis</name>
    <dbReference type="NCBI Taxonomy" id="93064"/>
    <lineage>
        <taxon>Bacteria</taxon>
        <taxon>Pseudomonadati</taxon>
        <taxon>Pseudomonadota</taxon>
        <taxon>Alphaproteobacteria</taxon>
        <taxon>Sphingomonadales</taxon>
        <taxon>Sphingomonadaceae</taxon>
        <taxon>Sphingomonas</taxon>
    </lineage>
</organism>
<dbReference type="Proteomes" id="UP000286681">
    <property type="component" value="Unassembled WGS sequence"/>
</dbReference>
<name>A0A1L6J7M8_9SPHN</name>
<proteinExistence type="predicted"/>
<dbReference type="STRING" id="93064.BRX40_05215"/>
<reference evidence="1" key="1">
    <citation type="submission" date="2016-12" db="EMBL/GenBank/DDBJ databases">
        <title>Whole genome sequencing of Sphingomonas koreensis.</title>
        <authorList>
            <person name="Conlan S."/>
            <person name="Thomas P.J."/>
            <person name="Mullikin J."/>
            <person name="Palmore T.N."/>
            <person name="Frank K.M."/>
            <person name="Segre J.A."/>
        </authorList>
    </citation>
    <scope>NUCLEOTIDE SEQUENCE</scope>
    <source>
        <strain evidence="1">ABOJV</strain>
    </source>
</reference>
<evidence type="ECO:0000313" key="2">
    <source>
        <dbReference type="EMBL" id="RSV08052.1"/>
    </source>
</evidence>
<dbReference type="AlphaFoldDB" id="A0A1L6J7M8"/>
<dbReference type="KEGG" id="skr:BRX40_05215"/>
<reference evidence="2 4" key="3">
    <citation type="submission" date="2018-07" db="EMBL/GenBank/DDBJ databases">
        <title>Genomic and Epidemiologic Investigation of an Indolent Hospital Outbreak.</title>
        <authorList>
            <person name="Johnson R.C."/>
            <person name="Deming C."/>
            <person name="Conlan S."/>
            <person name="Zellmer C.J."/>
            <person name="Michelin A.V."/>
            <person name="Lee-Lin S."/>
            <person name="Thomas P.J."/>
            <person name="Park M."/>
            <person name="Weingarten R.A."/>
            <person name="Less J."/>
            <person name="Dekker J.P."/>
            <person name="Frank K.M."/>
            <person name="Musser K.A."/>
            <person name="Mcquiston J.R."/>
            <person name="Henderson D.K."/>
            <person name="Lau A.F."/>
            <person name="Palmore T.N."/>
            <person name="Segre J.A."/>
        </authorList>
    </citation>
    <scope>NUCLEOTIDE SEQUENCE [LARGE SCALE GENOMIC DNA]</scope>
    <source>
        <strain evidence="2 4">SK-NIH.Env10_0317</strain>
    </source>
</reference>
<dbReference type="RefSeq" id="WP_075150892.1">
    <property type="nucleotide sequence ID" value="NZ_CP018820.1"/>
</dbReference>
<keyword evidence="3" id="KW-1185">Reference proteome</keyword>
<evidence type="ECO:0000313" key="4">
    <source>
        <dbReference type="Proteomes" id="UP000286681"/>
    </source>
</evidence>
<dbReference type="EMBL" id="CP018820">
    <property type="protein sequence ID" value="APR51915.1"/>
    <property type="molecule type" value="Genomic_DNA"/>
</dbReference>
<dbReference type="Proteomes" id="UP000185161">
    <property type="component" value="Chromosome"/>
</dbReference>
<protein>
    <submittedName>
        <fullName evidence="1">Uncharacterized protein</fullName>
    </submittedName>
</protein>
<dbReference type="GeneID" id="44131956"/>
<evidence type="ECO:0000313" key="3">
    <source>
        <dbReference type="Proteomes" id="UP000185161"/>
    </source>
</evidence>
<accession>A0A1L6J7M8</accession>
<reference evidence="3" key="2">
    <citation type="submission" date="2016-12" db="EMBL/GenBank/DDBJ databases">
        <title>Whole genome sequencing of Sphingomonas sp. ABOJV.</title>
        <authorList>
            <person name="Conlan S."/>
            <person name="Thomas P.J."/>
            <person name="Mullikin J."/>
            <person name="Palmore T.N."/>
            <person name="Frank K.M."/>
            <person name="Segre J.A."/>
        </authorList>
    </citation>
    <scope>NUCLEOTIDE SEQUENCE [LARGE SCALE GENOMIC DNA]</scope>
    <source>
        <strain evidence="3">ABOJV</strain>
    </source>
</reference>
<evidence type="ECO:0000313" key="1">
    <source>
        <dbReference type="EMBL" id="APR51915.1"/>
    </source>
</evidence>
<sequence>MDAGKYNRSISMQCPTCGGTDFAQDDSSIVKCASCDREMTKDELREANGDRIQAELEVIKAEVMKDIRADFAKAFKKWK</sequence>
<dbReference type="OrthoDB" id="7597037at2"/>
<dbReference type="EMBL" id="QQWO01000001">
    <property type="protein sequence ID" value="RSV08052.1"/>
    <property type="molecule type" value="Genomic_DNA"/>
</dbReference>
<gene>
    <name evidence="1" type="ORF">BRX40_05215</name>
    <name evidence="2" type="ORF">CA257_00795</name>
</gene>